<comment type="caution">
    <text evidence="3">The sequence shown here is derived from an EMBL/GenBank/DDBJ whole genome shotgun (WGS) entry which is preliminary data.</text>
</comment>
<organism evidence="3 4">
    <name type="scientific">Pocillopora meandrina</name>
    <dbReference type="NCBI Taxonomy" id="46732"/>
    <lineage>
        <taxon>Eukaryota</taxon>
        <taxon>Metazoa</taxon>
        <taxon>Cnidaria</taxon>
        <taxon>Anthozoa</taxon>
        <taxon>Hexacorallia</taxon>
        <taxon>Scleractinia</taxon>
        <taxon>Astrocoeniina</taxon>
        <taxon>Pocilloporidae</taxon>
        <taxon>Pocillopora</taxon>
    </lineage>
</organism>
<proteinExistence type="predicted"/>
<dbReference type="EMBL" id="CALNXJ010000004">
    <property type="protein sequence ID" value="CAH3037677.1"/>
    <property type="molecule type" value="Genomic_DNA"/>
</dbReference>
<gene>
    <name evidence="3" type="ORF">PMEA_00021283</name>
</gene>
<keyword evidence="1" id="KW-0175">Coiled coil</keyword>
<evidence type="ECO:0000256" key="2">
    <source>
        <dbReference type="SAM" id="MobiDB-lite"/>
    </source>
</evidence>
<protein>
    <submittedName>
        <fullName evidence="3">Uncharacterized protein</fullName>
    </submittedName>
</protein>
<evidence type="ECO:0000256" key="1">
    <source>
        <dbReference type="SAM" id="Coils"/>
    </source>
</evidence>
<evidence type="ECO:0000313" key="4">
    <source>
        <dbReference type="Proteomes" id="UP001159428"/>
    </source>
</evidence>
<accession>A0AAU9VTN7</accession>
<name>A0AAU9VTN7_9CNID</name>
<reference evidence="3 4" key="1">
    <citation type="submission" date="2022-05" db="EMBL/GenBank/DDBJ databases">
        <authorList>
            <consortium name="Genoscope - CEA"/>
            <person name="William W."/>
        </authorList>
    </citation>
    <scope>NUCLEOTIDE SEQUENCE [LARGE SCALE GENOMIC DNA]</scope>
</reference>
<keyword evidence="4" id="KW-1185">Reference proteome</keyword>
<feature type="coiled-coil region" evidence="1">
    <location>
        <begin position="197"/>
        <end position="268"/>
    </location>
</feature>
<dbReference type="AlphaFoldDB" id="A0AAU9VTN7"/>
<dbReference type="Proteomes" id="UP001159428">
    <property type="component" value="Unassembled WGS sequence"/>
</dbReference>
<sequence>MVCLSNEKPAFYFERDKKFFDPGGCMAENHSPTRKQKQTSMKYGERKEEPCGTQLSTKENLVNERDNSESEGAVTVNANAILSKEKPKDVSTNEDRELQVDEGLQIPSTNRKILNEARQNFEDLSGSQSSCISDEVSQTVSPVKCIHSASELSCCEILSREIEDLKERVTQNEDFRRGVFEEVRDQRKFVQSHLTDISRLRIEIRTMQQDLVDLRNEHNRLNDEVKRLLAQDDPFRIRHDLINLITRMQVTQSKMQILENRSQSLETMVGQLAGEIEKLFVPYGPDVVQSTPRVMQNKGQFNSDFIIEDSAKVSDSCVKS</sequence>
<evidence type="ECO:0000313" key="3">
    <source>
        <dbReference type="EMBL" id="CAH3037677.1"/>
    </source>
</evidence>
<feature type="region of interest" description="Disordered" evidence="2">
    <location>
        <begin position="29"/>
        <end position="53"/>
    </location>
</feature>